<organism evidence="1 2">
    <name type="scientific">Bacillus infantis NRRL B-14911</name>
    <dbReference type="NCBI Taxonomy" id="1367477"/>
    <lineage>
        <taxon>Bacteria</taxon>
        <taxon>Bacillati</taxon>
        <taxon>Bacillota</taxon>
        <taxon>Bacilli</taxon>
        <taxon>Bacillales</taxon>
        <taxon>Bacillaceae</taxon>
        <taxon>Bacillus</taxon>
    </lineage>
</organism>
<dbReference type="Proteomes" id="UP000017805">
    <property type="component" value="Chromosome"/>
</dbReference>
<dbReference type="EMBL" id="CP006643">
    <property type="protein sequence ID" value="AGX06887.1"/>
    <property type="molecule type" value="Genomic_DNA"/>
</dbReference>
<dbReference type="AlphaFoldDB" id="U5LJR1"/>
<name>U5LJR1_9BACI</name>
<gene>
    <name evidence="1" type="ORF">N288_25275</name>
</gene>
<evidence type="ECO:0000313" key="2">
    <source>
        <dbReference type="Proteomes" id="UP000017805"/>
    </source>
</evidence>
<accession>U5LJR1</accession>
<dbReference type="HOGENOM" id="CLU_2491364_0_0_9"/>
<keyword evidence="2" id="KW-1185">Reference proteome</keyword>
<proteinExistence type="predicted"/>
<reference evidence="1 2" key="1">
    <citation type="submission" date="2013-07" db="EMBL/GenBank/DDBJ databases">
        <title>Complete genome sequence of Bacillus infantis NRRL B-14911 that has potential to induce cardiac disease by antigenic mimicry.</title>
        <authorList>
            <person name="Massilamany C."/>
            <person name="Smith T.P.L."/>
            <person name="Loy J.D."/>
            <person name="Barletta R."/>
            <person name="Reddy J."/>
        </authorList>
    </citation>
    <scope>NUCLEOTIDE SEQUENCE [LARGE SCALE GENOMIC DNA]</scope>
    <source>
        <strain evidence="1 2">NRRL B-14911</strain>
    </source>
</reference>
<evidence type="ECO:0000313" key="1">
    <source>
        <dbReference type="EMBL" id="AGX06887.1"/>
    </source>
</evidence>
<sequence length="86" mass="10002">MEVFEEIKMSNMPEAKGYILGFSYSINIARSLVAFHKREKDKGCYLINESSLSLSSYHRDFLSKYLSDLQSNYDSERTLVFFVILS</sequence>
<protein>
    <submittedName>
        <fullName evidence="1">Uncharacterized protein</fullName>
    </submittedName>
</protein>
<dbReference type="KEGG" id="bif:N288_25275"/>